<dbReference type="RefSeq" id="WP_129176939.1">
    <property type="nucleotide sequence ID" value="NZ_JACCBI010000001.1"/>
</dbReference>
<evidence type="ECO:0000313" key="3">
    <source>
        <dbReference type="EMBL" id="RXZ85299.1"/>
    </source>
</evidence>
<dbReference type="EMBL" id="SDPM01000011">
    <property type="protein sequence ID" value="RXZ85299.1"/>
    <property type="molecule type" value="Genomic_DNA"/>
</dbReference>
<evidence type="ECO:0000313" key="2">
    <source>
        <dbReference type="EMBL" id="NYD66965.1"/>
    </source>
</evidence>
<feature type="domain" description="DUF559" evidence="1">
    <location>
        <begin position="167"/>
        <end position="215"/>
    </location>
</feature>
<sequence>MTETSAFSHSTAAALWGMPLPRRVERDAAVHVTVWEGKHRPRERGVVGHRARHRPVITSVGALRVVAPADAWCQLGAALGVRELVVAAEHLVGWPRPVCALDEIDSALARFGSRRGIEALRGARALVRERSASPRETLLRLDLVDAGLPEPELNGEIETPDGSTHGDLVFRRWRVIAEYDGDQHRLDDRQWATDVSRLNALAAAGWIVVRVTRHMPVRERVRAVARALNSRGWRT</sequence>
<keyword evidence="2" id="KW-0378">Hydrolase</keyword>
<gene>
    <name evidence="2" type="ORF">BJ972_001484</name>
    <name evidence="4" type="ORF">ESP50_15875</name>
    <name evidence="3" type="ORF">ESP50_16470</name>
</gene>
<name>A0A4Q2M2M7_9MICO</name>
<evidence type="ECO:0000313" key="5">
    <source>
        <dbReference type="Proteomes" id="UP000292686"/>
    </source>
</evidence>
<dbReference type="EMBL" id="JACCBI010000001">
    <property type="protein sequence ID" value="NYD66965.1"/>
    <property type="molecule type" value="Genomic_DNA"/>
</dbReference>
<dbReference type="EMBL" id="SDPM01000010">
    <property type="protein sequence ID" value="RXZ85407.1"/>
    <property type="molecule type" value="Genomic_DNA"/>
</dbReference>
<dbReference type="InterPro" id="IPR007569">
    <property type="entry name" value="DUF559"/>
</dbReference>
<reference evidence="4 5" key="1">
    <citation type="submission" date="2019-01" db="EMBL/GenBank/DDBJ databases">
        <title>Agromyces.</title>
        <authorList>
            <person name="Li J."/>
        </authorList>
    </citation>
    <scope>NUCLEOTIDE SEQUENCE [LARGE SCALE GENOMIC DNA]</scope>
    <source>
        <strain evidence="4 5">DSM 23870</strain>
    </source>
</reference>
<organism evidence="4 5">
    <name type="scientific">Agromyces atrinae</name>
    <dbReference type="NCBI Taxonomy" id="592376"/>
    <lineage>
        <taxon>Bacteria</taxon>
        <taxon>Bacillati</taxon>
        <taxon>Actinomycetota</taxon>
        <taxon>Actinomycetes</taxon>
        <taxon>Micrococcales</taxon>
        <taxon>Microbacteriaceae</taxon>
        <taxon>Agromyces</taxon>
    </lineage>
</organism>
<evidence type="ECO:0000313" key="4">
    <source>
        <dbReference type="EMBL" id="RXZ85407.1"/>
    </source>
</evidence>
<dbReference type="InterPro" id="IPR011335">
    <property type="entry name" value="Restrct_endonuc-II-like"/>
</dbReference>
<dbReference type="OrthoDB" id="3173471at2"/>
<evidence type="ECO:0000259" key="1">
    <source>
        <dbReference type="Pfam" id="PF04480"/>
    </source>
</evidence>
<keyword evidence="2" id="KW-0540">Nuclease</keyword>
<dbReference type="Proteomes" id="UP000581087">
    <property type="component" value="Unassembled WGS sequence"/>
</dbReference>
<keyword evidence="5" id="KW-1185">Reference proteome</keyword>
<dbReference type="GO" id="GO:0004519">
    <property type="term" value="F:endonuclease activity"/>
    <property type="evidence" value="ECO:0007669"/>
    <property type="project" value="UniProtKB-KW"/>
</dbReference>
<proteinExistence type="predicted"/>
<dbReference type="SUPFAM" id="SSF52980">
    <property type="entry name" value="Restriction endonuclease-like"/>
    <property type="match status" value="1"/>
</dbReference>
<protein>
    <submittedName>
        <fullName evidence="4">DUF559 domain-containing protein</fullName>
    </submittedName>
    <submittedName>
        <fullName evidence="2">Very-short-patch-repair endonuclease</fullName>
    </submittedName>
</protein>
<reference evidence="2 6" key="2">
    <citation type="submission" date="2020-07" db="EMBL/GenBank/DDBJ databases">
        <title>Sequencing the genomes of 1000 actinobacteria strains.</title>
        <authorList>
            <person name="Klenk H.-P."/>
        </authorList>
    </citation>
    <scope>NUCLEOTIDE SEQUENCE [LARGE SCALE GENOMIC DNA]</scope>
    <source>
        <strain evidence="2 6">DSM 23870</strain>
    </source>
</reference>
<accession>A0A4Q2M2M7</accession>
<dbReference type="Pfam" id="PF04480">
    <property type="entry name" value="DUF559"/>
    <property type="match status" value="1"/>
</dbReference>
<dbReference type="AlphaFoldDB" id="A0A4Q2M2M7"/>
<dbReference type="Proteomes" id="UP000292686">
    <property type="component" value="Unassembled WGS sequence"/>
</dbReference>
<evidence type="ECO:0000313" key="6">
    <source>
        <dbReference type="Proteomes" id="UP000581087"/>
    </source>
</evidence>
<keyword evidence="2" id="KW-0255">Endonuclease</keyword>
<comment type="caution">
    <text evidence="4">The sequence shown here is derived from an EMBL/GenBank/DDBJ whole genome shotgun (WGS) entry which is preliminary data.</text>
</comment>